<dbReference type="InterPro" id="IPR036236">
    <property type="entry name" value="Znf_C2H2_sf"/>
</dbReference>
<dbReference type="AlphaFoldDB" id="A0AAD7Z4T1"/>
<keyword evidence="10" id="KW-1185">Reference proteome</keyword>
<comment type="caution">
    <text evidence="9">The sequence shown here is derived from an EMBL/GenBank/DDBJ whole genome shotgun (WGS) entry which is preliminary data.</text>
</comment>
<keyword evidence="2" id="KW-0479">Metal-binding</keyword>
<dbReference type="Proteomes" id="UP001233999">
    <property type="component" value="Unassembled WGS sequence"/>
</dbReference>
<feature type="domain" description="C2H2-type" evidence="8">
    <location>
        <begin position="272"/>
        <end position="299"/>
    </location>
</feature>
<accession>A0AAD7Z4T1</accession>
<dbReference type="PANTHER" id="PTHR16515">
    <property type="entry name" value="PR DOMAIN ZINC FINGER PROTEIN"/>
    <property type="match status" value="1"/>
</dbReference>
<dbReference type="FunFam" id="3.30.160.60:FF:000534">
    <property type="entry name" value="zinc finger protein 674"/>
    <property type="match status" value="1"/>
</dbReference>
<evidence type="ECO:0000256" key="7">
    <source>
        <dbReference type="PROSITE-ProRule" id="PRU00042"/>
    </source>
</evidence>
<dbReference type="SMART" id="SM00355">
    <property type="entry name" value="ZnF_C2H2"/>
    <property type="match status" value="3"/>
</dbReference>
<reference evidence="9" key="1">
    <citation type="journal article" date="2023" name="IScience">
        <title>Live-bearing cockroach genome reveals convergent evolutionary mechanisms linked to viviparity in insects and beyond.</title>
        <authorList>
            <person name="Fouks B."/>
            <person name="Harrison M.C."/>
            <person name="Mikhailova A.A."/>
            <person name="Marchal E."/>
            <person name="English S."/>
            <person name="Carruthers M."/>
            <person name="Jennings E.C."/>
            <person name="Chiamaka E.L."/>
            <person name="Frigard R.A."/>
            <person name="Pippel M."/>
            <person name="Attardo G.M."/>
            <person name="Benoit J.B."/>
            <person name="Bornberg-Bauer E."/>
            <person name="Tobe S.S."/>
        </authorList>
    </citation>
    <scope>NUCLEOTIDE SEQUENCE</scope>
    <source>
        <strain evidence="9">Stay&amp;Tobe</strain>
    </source>
</reference>
<keyword evidence="6" id="KW-0539">Nucleus</keyword>
<evidence type="ECO:0000256" key="1">
    <source>
        <dbReference type="ARBA" id="ARBA00004123"/>
    </source>
</evidence>
<dbReference type="EMBL" id="JASPKZ010010698">
    <property type="protein sequence ID" value="KAJ9573488.1"/>
    <property type="molecule type" value="Genomic_DNA"/>
</dbReference>
<comment type="subcellular location">
    <subcellularLocation>
        <location evidence="1">Nucleus</location>
    </subcellularLocation>
</comment>
<evidence type="ECO:0000256" key="2">
    <source>
        <dbReference type="ARBA" id="ARBA00022723"/>
    </source>
</evidence>
<dbReference type="Pfam" id="PF00096">
    <property type="entry name" value="zf-C2H2"/>
    <property type="match status" value="3"/>
</dbReference>
<dbReference type="PROSITE" id="PS00028">
    <property type="entry name" value="ZINC_FINGER_C2H2_1"/>
    <property type="match status" value="3"/>
</dbReference>
<dbReference type="FunFam" id="3.30.160.60:FF:000358">
    <property type="entry name" value="zinc finger protein 24"/>
    <property type="match status" value="1"/>
</dbReference>
<evidence type="ECO:0000313" key="9">
    <source>
        <dbReference type="EMBL" id="KAJ9573488.1"/>
    </source>
</evidence>
<keyword evidence="4 7" id="KW-0863">Zinc-finger</keyword>
<organism evidence="9 10">
    <name type="scientific">Diploptera punctata</name>
    <name type="common">Pacific beetle cockroach</name>
    <dbReference type="NCBI Taxonomy" id="6984"/>
    <lineage>
        <taxon>Eukaryota</taxon>
        <taxon>Metazoa</taxon>
        <taxon>Ecdysozoa</taxon>
        <taxon>Arthropoda</taxon>
        <taxon>Hexapoda</taxon>
        <taxon>Insecta</taxon>
        <taxon>Pterygota</taxon>
        <taxon>Neoptera</taxon>
        <taxon>Polyneoptera</taxon>
        <taxon>Dictyoptera</taxon>
        <taxon>Blattodea</taxon>
        <taxon>Blaberoidea</taxon>
        <taxon>Blaberidae</taxon>
        <taxon>Diplopterinae</taxon>
        <taxon>Diploptera</taxon>
    </lineage>
</organism>
<proteinExistence type="predicted"/>
<evidence type="ECO:0000259" key="8">
    <source>
        <dbReference type="PROSITE" id="PS50157"/>
    </source>
</evidence>
<dbReference type="Gene3D" id="3.30.160.60">
    <property type="entry name" value="Classic Zinc Finger"/>
    <property type="match status" value="3"/>
</dbReference>
<protein>
    <recommendedName>
        <fullName evidence="8">C2H2-type domain-containing protein</fullName>
    </recommendedName>
</protein>
<feature type="non-terminal residue" evidence="9">
    <location>
        <position position="332"/>
    </location>
</feature>
<dbReference type="GO" id="GO:0005634">
    <property type="term" value="C:nucleus"/>
    <property type="evidence" value="ECO:0007669"/>
    <property type="project" value="UniProtKB-SubCell"/>
</dbReference>
<sequence length="332" mass="38307">TEIIMNSHLAKEHEVHLPSTLIVSVPHDMEQKIKVEDMEFESVIKQEIDPSLDPLACEEVKPEVEQYNESSEKLLQTPVNVTNCDVHIEDVEESNYNCNVNNIAETEIMMNSHLAKEYEGHLPSYVRVSIPDDMEQKIKMEDTEFENVIKQETDPIPDPLACGLVKPEMEQYKESLERLLETPVNVTKCDPNIEDVEEVKYNGNINNIILIYNPSRHSRKEDNSGTTNACSVEEDFIPQVIKPFNCPLCNKSFVRKDHLKSHMFTHTDEKPFNCSICDKAFPRKGNLLRHLNTHSKDKALRCDFCNKSFSEKYALTIHLRTHTKEKPFKCSF</sequence>
<gene>
    <name evidence="9" type="ORF">L9F63_009148</name>
</gene>
<dbReference type="InterPro" id="IPR050331">
    <property type="entry name" value="Zinc_finger"/>
</dbReference>
<dbReference type="InterPro" id="IPR013087">
    <property type="entry name" value="Znf_C2H2_type"/>
</dbReference>
<feature type="domain" description="C2H2-type" evidence="8">
    <location>
        <begin position="300"/>
        <end position="327"/>
    </location>
</feature>
<dbReference type="PANTHER" id="PTHR16515:SF66">
    <property type="entry name" value="C2H2-TYPE DOMAIN-CONTAINING PROTEIN"/>
    <property type="match status" value="1"/>
</dbReference>
<evidence type="ECO:0000256" key="3">
    <source>
        <dbReference type="ARBA" id="ARBA00022737"/>
    </source>
</evidence>
<feature type="domain" description="C2H2-type" evidence="8">
    <location>
        <begin position="244"/>
        <end position="271"/>
    </location>
</feature>
<dbReference type="PROSITE" id="PS50157">
    <property type="entry name" value="ZINC_FINGER_C2H2_2"/>
    <property type="match status" value="3"/>
</dbReference>
<dbReference type="GO" id="GO:0010468">
    <property type="term" value="P:regulation of gene expression"/>
    <property type="evidence" value="ECO:0007669"/>
    <property type="project" value="TreeGrafter"/>
</dbReference>
<reference evidence="9" key="2">
    <citation type="submission" date="2023-05" db="EMBL/GenBank/DDBJ databases">
        <authorList>
            <person name="Fouks B."/>
        </authorList>
    </citation>
    <scope>NUCLEOTIDE SEQUENCE</scope>
    <source>
        <strain evidence="9">Stay&amp;Tobe</strain>
        <tissue evidence="9">Testes</tissue>
    </source>
</reference>
<feature type="non-terminal residue" evidence="9">
    <location>
        <position position="1"/>
    </location>
</feature>
<name>A0AAD7Z4T1_DIPPU</name>
<evidence type="ECO:0000256" key="6">
    <source>
        <dbReference type="ARBA" id="ARBA00023242"/>
    </source>
</evidence>
<dbReference type="GO" id="GO:0008270">
    <property type="term" value="F:zinc ion binding"/>
    <property type="evidence" value="ECO:0007669"/>
    <property type="project" value="UniProtKB-KW"/>
</dbReference>
<evidence type="ECO:0000256" key="4">
    <source>
        <dbReference type="ARBA" id="ARBA00022771"/>
    </source>
</evidence>
<dbReference type="FunFam" id="3.30.160.60:FF:000065">
    <property type="entry name" value="B-cell CLL/lymphoma 6, member B"/>
    <property type="match status" value="1"/>
</dbReference>
<evidence type="ECO:0000313" key="10">
    <source>
        <dbReference type="Proteomes" id="UP001233999"/>
    </source>
</evidence>
<keyword evidence="5" id="KW-0862">Zinc</keyword>
<dbReference type="SUPFAM" id="SSF57667">
    <property type="entry name" value="beta-beta-alpha zinc fingers"/>
    <property type="match status" value="2"/>
</dbReference>
<keyword evidence="3" id="KW-0677">Repeat</keyword>
<evidence type="ECO:0000256" key="5">
    <source>
        <dbReference type="ARBA" id="ARBA00022833"/>
    </source>
</evidence>